<dbReference type="EMBL" id="JBBMFJ010000045">
    <property type="protein sequence ID" value="MEQ2564447.1"/>
    <property type="molecule type" value="Genomic_DNA"/>
</dbReference>
<evidence type="ECO:0000313" key="1">
    <source>
        <dbReference type="EMBL" id="MEQ2564447.1"/>
    </source>
</evidence>
<organism evidence="1 2">
    <name type="scientific">Ventrimonas faecis</name>
    <dbReference type="NCBI Taxonomy" id="3133170"/>
    <lineage>
        <taxon>Bacteria</taxon>
        <taxon>Bacillati</taxon>
        <taxon>Bacillota</taxon>
        <taxon>Clostridia</taxon>
        <taxon>Lachnospirales</taxon>
        <taxon>Lachnospiraceae</taxon>
        <taxon>Ventrimonas</taxon>
    </lineage>
</organism>
<proteinExistence type="predicted"/>
<dbReference type="RefSeq" id="WP_349230440.1">
    <property type="nucleotide sequence ID" value="NZ_JBBMFJ010000045.1"/>
</dbReference>
<keyword evidence="2" id="KW-1185">Reference proteome</keyword>
<sequence length="46" mass="5502">MWKRFYKQLVGMAQVLQDCPNGIVDVDAKDMYQSRIDMRQNTVVYF</sequence>
<evidence type="ECO:0000313" key="2">
    <source>
        <dbReference type="Proteomes" id="UP001437460"/>
    </source>
</evidence>
<comment type="caution">
    <text evidence="1">The sequence shown here is derived from an EMBL/GenBank/DDBJ whole genome shotgun (WGS) entry which is preliminary data.</text>
</comment>
<evidence type="ECO:0008006" key="3">
    <source>
        <dbReference type="Google" id="ProtNLM"/>
    </source>
</evidence>
<name>A0ABV1HQ38_9FIRM</name>
<accession>A0ABV1HQ38</accession>
<reference evidence="1 2" key="1">
    <citation type="submission" date="2024-03" db="EMBL/GenBank/DDBJ databases">
        <title>Human intestinal bacterial collection.</title>
        <authorList>
            <person name="Pauvert C."/>
            <person name="Hitch T.C.A."/>
            <person name="Clavel T."/>
        </authorList>
    </citation>
    <scope>NUCLEOTIDE SEQUENCE [LARGE SCALE GENOMIC DNA]</scope>
    <source>
        <strain evidence="1 2">CLA-AP-H27</strain>
    </source>
</reference>
<protein>
    <recommendedName>
        <fullName evidence="3">Transposase</fullName>
    </recommendedName>
</protein>
<gene>
    <name evidence="1" type="ORF">WMO41_14965</name>
</gene>
<dbReference type="Proteomes" id="UP001437460">
    <property type="component" value="Unassembled WGS sequence"/>
</dbReference>